<evidence type="ECO:0000259" key="2">
    <source>
        <dbReference type="Pfam" id="PF04774"/>
    </source>
</evidence>
<proteinExistence type="predicted"/>
<dbReference type="EMBL" id="JANBUO010000425">
    <property type="protein sequence ID" value="KAJ2804218.1"/>
    <property type="molecule type" value="Genomic_DNA"/>
</dbReference>
<gene>
    <name evidence="3" type="ORF">H4R20_002590</name>
</gene>
<dbReference type="Proteomes" id="UP001140094">
    <property type="component" value="Unassembled WGS sequence"/>
</dbReference>
<protein>
    <recommendedName>
        <fullName evidence="2">Hyaluronan/mRNA-binding protein domain-containing protein</fullName>
    </recommendedName>
</protein>
<reference evidence="3" key="1">
    <citation type="submission" date="2022-07" db="EMBL/GenBank/DDBJ databases">
        <title>Phylogenomic reconstructions and comparative analyses of Kickxellomycotina fungi.</title>
        <authorList>
            <person name="Reynolds N.K."/>
            <person name="Stajich J.E."/>
            <person name="Barry K."/>
            <person name="Grigoriev I.V."/>
            <person name="Crous P."/>
            <person name="Smith M.E."/>
        </authorList>
    </citation>
    <scope>NUCLEOTIDE SEQUENCE</scope>
    <source>
        <strain evidence="3">NRRL 1565</strain>
    </source>
</reference>
<dbReference type="InterPro" id="IPR006861">
    <property type="entry name" value="HABP4_PAIRBP1-bd"/>
</dbReference>
<accession>A0A9W8I158</accession>
<evidence type="ECO:0000313" key="4">
    <source>
        <dbReference type="Proteomes" id="UP001140094"/>
    </source>
</evidence>
<comment type="caution">
    <text evidence="3">The sequence shown here is derived from an EMBL/GenBank/DDBJ whole genome shotgun (WGS) entry which is preliminary data.</text>
</comment>
<feature type="domain" description="Hyaluronan/mRNA-binding protein" evidence="2">
    <location>
        <begin position="16"/>
        <end position="66"/>
    </location>
</feature>
<dbReference type="AlphaFoldDB" id="A0A9W8I158"/>
<feature type="region of interest" description="Disordered" evidence="1">
    <location>
        <begin position="1"/>
        <end position="31"/>
    </location>
</feature>
<organism evidence="3 4">
    <name type="scientific">Coemansia guatemalensis</name>
    <dbReference type="NCBI Taxonomy" id="2761395"/>
    <lineage>
        <taxon>Eukaryota</taxon>
        <taxon>Fungi</taxon>
        <taxon>Fungi incertae sedis</taxon>
        <taxon>Zoopagomycota</taxon>
        <taxon>Kickxellomycotina</taxon>
        <taxon>Kickxellomycetes</taxon>
        <taxon>Kickxellales</taxon>
        <taxon>Kickxellaceae</taxon>
        <taxon>Coemansia</taxon>
    </lineage>
</organism>
<name>A0A9W8I158_9FUNG</name>
<sequence length="84" mass="9061">MSAGALTKDHHLARNGAGPRGSTKKDGAGKYNWGTGTEIDYHEELEAGRSANEEGFVDYPQEMESKVKTASPKDFEKAKMAVSS</sequence>
<evidence type="ECO:0000256" key="1">
    <source>
        <dbReference type="SAM" id="MobiDB-lite"/>
    </source>
</evidence>
<evidence type="ECO:0000313" key="3">
    <source>
        <dbReference type="EMBL" id="KAJ2804218.1"/>
    </source>
</evidence>
<dbReference type="OrthoDB" id="2122308at2759"/>
<keyword evidence="4" id="KW-1185">Reference proteome</keyword>
<feature type="region of interest" description="Disordered" evidence="1">
    <location>
        <begin position="63"/>
        <end position="84"/>
    </location>
</feature>
<dbReference type="Pfam" id="PF04774">
    <property type="entry name" value="HABP4_PAI-RBP1"/>
    <property type="match status" value="1"/>
</dbReference>